<dbReference type="PROSITE" id="PS00070">
    <property type="entry name" value="ALDEHYDE_DEHYDR_CYS"/>
    <property type="match status" value="1"/>
</dbReference>
<dbReference type="PANTHER" id="PTHR43570">
    <property type="entry name" value="ALDEHYDE DEHYDROGENASE"/>
    <property type="match status" value="1"/>
</dbReference>
<comment type="caution">
    <text evidence="5">The sequence shown here is derived from an EMBL/GenBank/DDBJ whole genome shotgun (WGS) entry which is preliminary data.</text>
</comment>
<dbReference type="Pfam" id="PF00171">
    <property type="entry name" value="Aldedh"/>
    <property type="match status" value="2"/>
</dbReference>
<feature type="domain" description="Aldehyde dehydrogenase" evidence="4">
    <location>
        <begin position="348"/>
        <end position="395"/>
    </location>
</feature>
<dbReference type="EMBL" id="CAAE01014784">
    <property type="protein sequence ID" value="CAG05951.1"/>
    <property type="molecule type" value="Genomic_DNA"/>
</dbReference>
<dbReference type="Gene3D" id="3.40.605.10">
    <property type="entry name" value="Aldehyde Dehydrogenase, Chain A, domain 1"/>
    <property type="match status" value="2"/>
</dbReference>
<keyword evidence="2" id="KW-0560">Oxidoreductase</keyword>
<proteinExistence type="inferred from homology"/>
<dbReference type="InterPro" id="IPR016161">
    <property type="entry name" value="Ald_DH/histidinol_DH"/>
</dbReference>
<dbReference type="GO" id="GO:0006081">
    <property type="term" value="P:aldehyde metabolic process"/>
    <property type="evidence" value="ECO:0007669"/>
    <property type="project" value="InterPro"/>
</dbReference>
<dbReference type="OrthoDB" id="440325at2759"/>
<dbReference type="InterPro" id="IPR012394">
    <property type="entry name" value="Aldehyde_DH_NAD(P)"/>
</dbReference>
<dbReference type="AlphaFoldDB" id="Q4S081"/>
<dbReference type="InterPro" id="IPR015590">
    <property type="entry name" value="Aldehyde_DH_dom"/>
</dbReference>
<name>Q4S081_TETNG</name>
<reference evidence="5" key="1">
    <citation type="journal article" date="2004" name="Nature">
        <title>Genome duplication in the teleost fish Tetraodon nigroviridis reveals the early vertebrate proto-karyotype.</title>
        <authorList>
            <person name="Jaillon O."/>
            <person name="Aury J.-M."/>
            <person name="Brunet F."/>
            <person name="Petit J.-L."/>
            <person name="Stange-Thomann N."/>
            <person name="Mauceli E."/>
            <person name="Bouneau L."/>
            <person name="Fischer C."/>
            <person name="Ozouf-Costaz C."/>
            <person name="Bernot A."/>
            <person name="Nicaud S."/>
            <person name="Jaffe D."/>
            <person name="Fisher S."/>
            <person name="Lutfalla G."/>
            <person name="Dossat C."/>
            <person name="Segurens B."/>
            <person name="Dasilva C."/>
            <person name="Salanoubat M."/>
            <person name="Levy M."/>
            <person name="Boudet N."/>
            <person name="Castellano S."/>
            <person name="Anthouard V."/>
            <person name="Jubin C."/>
            <person name="Castelli V."/>
            <person name="Katinka M."/>
            <person name="Vacherie B."/>
            <person name="Biemont C."/>
            <person name="Skalli Z."/>
            <person name="Cattolico L."/>
            <person name="Poulain J."/>
            <person name="De Berardinis V."/>
            <person name="Cruaud C."/>
            <person name="Duprat S."/>
            <person name="Brottier P."/>
            <person name="Coutanceau J.-P."/>
            <person name="Gouzy J."/>
            <person name="Parra G."/>
            <person name="Lardier G."/>
            <person name="Chapple C."/>
            <person name="McKernan K.J."/>
            <person name="McEwan P."/>
            <person name="Bosak S."/>
            <person name="Kellis M."/>
            <person name="Volff J.-N."/>
            <person name="Guigo R."/>
            <person name="Zody M.C."/>
            <person name="Mesirov J."/>
            <person name="Lindblad-Toh K."/>
            <person name="Birren B."/>
            <person name="Nusbaum C."/>
            <person name="Kahn D."/>
            <person name="Robinson-Rechavi M."/>
            <person name="Laudet V."/>
            <person name="Schachter V."/>
            <person name="Quetier F."/>
            <person name="Saurin W."/>
            <person name="Scarpelli C."/>
            <person name="Wincker P."/>
            <person name="Lander E.S."/>
            <person name="Weissenbach J."/>
            <person name="Roest Crollius H."/>
        </authorList>
    </citation>
    <scope>NUCLEOTIDE SEQUENCE [LARGE SCALE GENOMIC DNA]</scope>
</reference>
<sequence length="537" mass="59549">MDTQSQVVERLRSSFGSGVTIPEPFRQAQLKRLMAMIKENEQLIINALHKDLAKPKFEVALAEIDGTVNELHHAIVNLSSWMKPEYVSKNLATKLDECFVRREPLGVVLIIGAWNYPLQLILNPLIGAIAAGNCAVLKPSEVAPATESLVAELIPKYLSQDCYAVVQGGAEETQALLKNRFDHIFYTGKNFGSQKVARVILQAASVHLTPVTLELGGKCPCLIFGRVDIKVAVRRLVWAKFFNAGQSCVAPDYVLCLPATRDAILTVLKETLEEFYTEDPQGSPDFCRIVSPRHWSRLMDLLKRSNGKVVVGGESDQEDKYIGEPELLSTLLFLIFSVFNSGSKLSFVPGTFSAPTVVVDVAEDDALMQEEIFGPILPILTVDSVAQGIEFLNGKDKPSGALRLLRRLFDCEHGAGEDEQRRILFQRRDHPPHPAQLPLRGRRWVSASPACSYPTLPQGGICNHLRSLGFFGRLSRLSVSRSVAVPPGASGSGSYHGRWGFETFSHRKACMLRGWALERLNGLRYPPYNEEKLSMLR</sequence>
<dbReference type="InterPro" id="IPR016162">
    <property type="entry name" value="Ald_DH_N"/>
</dbReference>
<reference evidence="5" key="2">
    <citation type="submission" date="2004-02" db="EMBL/GenBank/DDBJ databases">
        <authorList>
            <consortium name="Genoscope"/>
            <consortium name="Whitehead Institute Centre for Genome Research"/>
        </authorList>
    </citation>
    <scope>NUCLEOTIDE SEQUENCE</scope>
</reference>
<dbReference type="PANTHER" id="PTHR43570:SF2">
    <property type="entry name" value="ALDEHYDE DEHYDROGENASE FAMILY 3 MEMBER B1"/>
    <property type="match status" value="1"/>
</dbReference>
<feature type="non-terminal residue" evidence="5">
    <location>
        <position position="537"/>
    </location>
</feature>
<dbReference type="KEGG" id="tng:GSTEN00026144G001"/>
<dbReference type="Gene3D" id="3.40.309.10">
    <property type="entry name" value="Aldehyde Dehydrogenase, Chain A, domain 2"/>
    <property type="match status" value="2"/>
</dbReference>
<gene>
    <name evidence="5" type="ORF">GSTENG00026144001</name>
</gene>
<feature type="active site" evidence="3">
    <location>
        <position position="214"/>
    </location>
</feature>
<dbReference type="GO" id="GO:0004029">
    <property type="term" value="F:aldehyde dehydrogenase (NAD+) activity"/>
    <property type="evidence" value="ECO:0007669"/>
    <property type="project" value="TreeGrafter"/>
</dbReference>
<dbReference type="InterPro" id="IPR016163">
    <property type="entry name" value="Ald_DH_C"/>
</dbReference>
<evidence type="ECO:0000256" key="3">
    <source>
        <dbReference type="PIRSR" id="PIRSR036492-1"/>
    </source>
</evidence>
<organism evidence="5">
    <name type="scientific">Tetraodon nigroviridis</name>
    <name type="common">Spotted green pufferfish</name>
    <name type="synonym">Chelonodon nigroviridis</name>
    <dbReference type="NCBI Taxonomy" id="99883"/>
    <lineage>
        <taxon>Eukaryota</taxon>
        <taxon>Metazoa</taxon>
        <taxon>Chordata</taxon>
        <taxon>Craniata</taxon>
        <taxon>Vertebrata</taxon>
        <taxon>Euteleostomi</taxon>
        <taxon>Actinopterygii</taxon>
        <taxon>Neopterygii</taxon>
        <taxon>Teleostei</taxon>
        <taxon>Neoteleostei</taxon>
        <taxon>Acanthomorphata</taxon>
        <taxon>Eupercaria</taxon>
        <taxon>Tetraodontiformes</taxon>
        <taxon>Tetradontoidea</taxon>
        <taxon>Tetraodontidae</taxon>
        <taxon>Tetraodon</taxon>
    </lineage>
</organism>
<dbReference type="GO" id="GO:0005737">
    <property type="term" value="C:cytoplasm"/>
    <property type="evidence" value="ECO:0007669"/>
    <property type="project" value="TreeGrafter"/>
</dbReference>
<evidence type="ECO:0000256" key="2">
    <source>
        <dbReference type="ARBA" id="ARBA00023002"/>
    </source>
</evidence>
<accession>Q4S081</accession>
<dbReference type="InterPro" id="IPR016160">
    <property type="entry name" value="Ald_DH_CS_CYS"/>
</dbReference>
<evidence type="ECO:0000256" key="1">
    <source>
        <dbReference type="ARBA" id="ARBA00009986"/>
    </source>
</evidence>
<dbReference type="SUPFAM" id="SSF53720">
    <property type="entry name" value="ALDH-like"/>
    <property type="match status" value="1"/>
</dbReference>
<dbReference type="FunFam" id="3.40.605.10:FF:000004">
    <property type="entry name" value="Aldehyde dehydrogenase"/>
    <property type="match status" value="1"/>
</dbReference>
<feature type="domain" description="Aldehyde dehydrogenase" evidence="4">
    <location>
        <begin position="22"/>
        <end position="329"/>
    </location>
</feature>
<comment type="similarity">
    <text evidence="1">Belongs to the aldehyde dehydrogenase family.</text>
</comment>
<feature type="active site" evidence="3">
    <location>
        <position position="248"/>
    </location>
</feature>
<evidence type="ECO:0000313" key="5">
    <source>
        <dbReference type="EMBL" id="CAG05951.1"/>
    </source>
</evidence>
<evidence type="ECO:0000259" key="4">
    <source>
        <dbReference type="Pfam" id="PF00171"/>
    </source>
</evidence>
<dbReference type="PIRSF" id="PIRSF036492">
    <property type="entry name" value="ALDH"/>
    <property type="match status" value="1"/>
</dbReference>
<protein>
    <submittedName>
        <fullName evidence="5">(spotted green pufferfish) hypothetical protein</fullName>
    </submittedName>
</protein>
<dbReference type="GO" id="GO:0004028">
    <property type="term" value="F:3-chloroallyl aldehyde dehydrogenase activity"/>
    <property type="evidence" value="ECO:0007669"/>
    <property type="project" value="TreeGrafter"/>
</dbReference>